<dbReference type="KEGG" id="cel:CELE_B0564.7"/>
<organism evidence="1 2">
    <name type="scientific">Caenorhabditis elegans</name>
    <dbReference type="NCBI Taxonomy" id="6239"/>
    <lineage>
        <taxon>Eukaryota</taxon>
        <taxon>Metazoa</taxon>
        <taxon>Ecdysozoa</taxon>
        <taxon>Nematoda</taxon>
        <taxon>Chromadorea</taxon>
        <taxon>Rhabditida</taxon>
        <taxon>Rhabditina</taxon>
        <taxon>Rhabditomorpha</taxon>
        <taxon>Rhabditoidea</taxon>
        <taxon>Rhabditidae</taxon>
        <taxon>Peloderinae</taxon>
        <taxon>Caenorhabditis</taxon>
    </lineage>
</organism>
<dbReference type="OrthoDB" id="5877528at2759"/>
<protein>
    <submittedName>
        <fullName evidence="1">RAP domain-containing protein</fullName>
    </submittedName>
</protein>
<evidence type="ECO:0000313" key="3">
    <source>
        <dbReference type="WormBase" id="B0564.7b"/>
    </source>
</evidence>
<evidence type="ECO:0000313" key="2">
    <source>
        <dbReference type="Proteomes" id="UP000001940"/>
    </source>
</evidence>
<sequence>MTLLMISSAAKVDMQGKYEGPTVNKETFARFGINFDAKTIRNARQLKYSSNHSECDRYFLKSLFKLAPQDTHCQLPNVEDCGAFVDAYVMPDPNSNLLVNTSQWGSKKPRPLFFYGWLQTKQNTETSGEINTVGQEQLGLRLMRSAGFDPVVVFKTELDYCSTEIDQVNLLRDKIHKKN</sequence>
<dbReference type="HOGENOM" id="CLU_452163_0_0_1"/>
<dbReference type="Bgee" id="WBGene00007207">
    <property type="expression patterns" value="Expressed in germ line (C elegans) and 4 other cell types or tissues"/>
</dbReference>
<dbReference type="AlphaFoldDB" id="A0A061AL82"/>
<gene>
    <name evidence="1 3" type="primary">fask-1</name>
    <name evidence="3" type="ORF">B0564.7</name>
    <name evidence="1" type="ORF">CELE_B0564.7</name>
</gene>
<dbReference type="EMBL" id="BX284604">
    <property type="protein sequence ID" value="CDR32807.1"/>
    <property type="molecule type" value="Genomic_DNA"/>
</dbReference>
<evidence type="ECO:0000313" key="1">
    <source>
        <dbReference type="EMBL" id="CDR32807.1"/>
    </source>
</evidence>
<keyword evidence="2" id="KW-1185">Reference proteome</keyword>
<accession>A0A061AL82</accession>
<dbReference type="ExpressionAtlas" id="A0A061AL82">
    <property type="expression patterns" value="baseline and differential"/>
</dbReference>
<dbReference type="RefSeq" id="NP_001294013.1">
    <property type="nucleotide sequence ID" value="NM_001307084.3"/>
</dbReference>
<dbReference type="CTD" id="178263"/>
<dbReference type="Proteomes" id="UP000001940">
    <property type="component" value="Chromosome IV"/>
</dbReference>
<evidence type="ECO:0007829" key="4">
    <source>
        <dbReference type="PeptideAtlas" id="A0A061AL82"/>
    </source>
</evidence>
<dbReference type="WormBase" id="B0564.7b">
    <property type="protein sequence ID" value="CE49869"/>
    <property type="gene ID" value="WBGene00007207"/>
    <property type="gene designation" value="fask-1"/>
</dbReference>
<name>A0A061AL82_CAEEL</name>
<keyword evidence="4" id="KW-1267">Proteomics identification</keyword>
<dbReference type="GeneID" id="178263"/>
<dbReference type="AGR" id="WB:WBGene00007207"/>
<reference evidence="1 2" key="1">
    <citation type="journal article" date="1998" name="Science">
        <title>Genome sequence of the nematode C. elegans: a platform for investigating biology.</title>
        <authorList>
            <consortium name="The C. elegans sequencing consortium"/>
            <person name="Sulson J.E."/>
            <person name="Waterston R."/>
        </authorList>
    </citation>
    <scope>NUCLEOTIDE SEQUENCE [LARGE SCALE GENOMIC DNA]</scope>
    <source>
        <strain evidence="1 2">Bristol N2</strain>
    </source>
</reference>
<proteinExistence type="evidence at protein level"/>